<name>D7FQ58_ECTSI</name>
<dbReference type="InterPro" id="IPR058952">
    <property type="entry name" value="Ig_CFAP47"/>
</dbReference>
<evidence type="ECO:0000256" key="3">
    <source>
        <dbReference type="ARBA" id="ARBA00022490"/>
    </source>
</evidence>
<dbReference type="Pfam" id="PF22544">
    <property type="entry name" value="HYDIN_VesB_CFA65-like_Ig"/>
    <property type="match status" value="2"/>
</dbReference>
<keyword evidence="5" id="KW-0966">Cell projection</keyword>
<dbReference type="STRING" id="2880.D7FQ58"/>
<dbReference type="GO" id="GO:0060271">
    <property type="term" value="P:cilium assembly"/>
    <property type="evidence" value="ECO:0007669"/>
    <property type="project" value="TreeGrafter"/>
</dbReference>
<feature type="region of interest" description="Disordered" evidence="6">
    <location>
        <begin position="2225"/>
        <end position="2276"/>
    </location>
</feature>
<dbReference type="CDD" id="cd21218">
    <property type="entry name" value="CH_PLS_FIM_rpt2"/>
    <property type="match status" value="1"/>
</dbReference>
<evidence type="ECO:0000256" key="4">
    <source>
        <dbReference type="ARBA" id="ARBA00023069"/>
    </source>
</evidence>
<dbReference type="GO" id="GO:0005929">
    <property type="term" value="C:cilium"/>
    <property type="evidence" value="ECO:0007669"/>
    <property type="project" value="UniProtKB-SubCell"/>
</dbReference>
<feature type="compositionally biased region" description="Gly residues" evidence="6">
    <location>
        <begin position="1737"/>
        <end position="1752"/>
    </location>
</feature>
<evidence type="ECO:0000256" key="5">
    <source>
        <dbReference type="ARBA" id="ARBA00023273"/>
    </source>
</evidence>
<feature type="compositionally biased region" description="Acidic residues" evidence="6">
    <location>
        <begin position="1834"/>
        <end position="1845"/>
    </location>
</feature>
<dbReference type="SUPFAM" id="SSF49354">
    <property type="entry name" value="PapD-like"/>
    <property type="match status" value="1"/>
</dbReference>
<organism evidence="8 9">
    <name type="scientific">Ectocarpus siliculosus</name>
    <name type="common">Brown alga</name>
    <name type="synonym">Conferva siliculosa</name>
    <dbReference type="NCBI Taxonomy" id="2880"/>
    <lineage>
        <taxon>Eukaryota</taxon>
        <taxon>Sar</taxon>
        <taxon>Stramenopiles</taxon>
        <taxon>Ochrophyta</taxon>
        <taxon>PX clade</taxon>
        <taxon>Phaeophyceae</taxon>
        <taxon>Ectocarpales</taxon>
        <taxon>Ectocarpaceae</taxon>
        <taxon>Ectocarpus</taxon>
    </lineage>
</organism>
<protein>
    <submittedName>
        <fullName evidence="8">Flagellar associated protein</fullName>
    </submittedName>
</protein>
<evidence type="ECO:0000256" key="6">
    <source>
        <dbReference type="SAM" id="MobiDB-lite"/>
    </source>
</evidence>
<feature type="domain" description="Calponin-homology (CH)" evidence="7">
    <location>
        <begin position="1916"/>
        <end position="2036"/>
    </location>
</feature>
<feature type="compositionally biased region" description="Polar residues" evidence="6">
    <location>
        <begin position="1605"/>
        <end position="1622"/>
    </location>
</feature>
<feature type="region of interest" description="Disordered" evidence="6">
    <location>
        <begin position="2996"/>
        <end position="3042"/>
    </location>
</feature>
<dbReference type="Pfam" id="PF24529">
    <property type="entry name" value="CFAP47"/>
    <property type="match status" value="1"/>
</dbReference>
<comment type="subcellular location">
    <subcellularLocation>
        <location evidence="1">Cell projection</location>
        <location evidence="1">Cilium</location>
    </subcellularLocation>
    <subcellularLocation>
        <location evidence="2">Cytoplasm</location>
    </subcellularLocation>
</comment>
<dbReference type="InterPro" id="IPR001715">
    <property type="entry name" value="CH_dom"/>
</dbReference>
<dbReference type="Proteomes" id="UP000002630">
    <property type="component" value="Linkage Group LG02"/>
</dbReference>
<feature type="compositionally biased region" description="Gly residues" evidence="6">
    <location>
        <begin position="1636"/>
        <end position="1655"/>
    </location>
</feature>
<dbReference type="PANTHER" id="PTHR45912">
    <property type="entry name" value="CILIA- AND FLAGELLA-ASSOCIATED PROTEIN 47"/>
    <property type="match status" value="1"/>
</dbReference>
<feature type="compositionally biased region" description="Gly residues" evidence="6">
    <location>
        <begin position="2252"/>
        <end position="2266"/>
    </location>
</feature>
<dbReference type="GO" id="GO:0005737">
    <property type="term" value="C:cytoplasm"/>
    <property type="evidence" value="ECO:0007669"/>
    <property type="project" value="UniProtKB-SubCell"/>
</dbReference>
<keyword evidence="4" id="KW-0969">Cilium</keyword>
<dbReference type="eggNOG" id="ENOG502QQ4Q">
    <property type="taxonomic scope" value="Eukaryota"/>
</dbReference>
<dbReference type="InterPro" id="IPR056343">
    <property type="entry name" value="CFAP47_dom"/>
</dbReference>
<dbReference type="InterPro" id="IPR008962">
    <property type="entry name" value="PapD-like_sf"/>
</dbReference>
<feature type="compositionally biased region" description="Basic and acidic residues" evidence="6">
    <location>
        <begin position="2501"/>
        <end position="2510"/>
    </location>
</feature>
<feature type="region of interest" description="Disordered" evidence="6">
    <location>
        <begin position="1581"/>
        <end position="1655"/>
    </location>
</feature>
<reference evidence="8 9" key="1">
    <citation type="journal article" date="2010" name="Nature">
        <title>The Ectocarpus genome and the independent evolution of multicellularity in brown algae.</title>
        <authorList>
            <person name="Cock J.M."/>
            <person name="Sterck L."/>
            <person name="Rouze P."/>
            <person name="Scornet D."/>
            <person name="Allen A.E."/>
            <person name="Amoutzias G."/>
            <person name="Anthouard V."/>
            <person name="Artiguenave F."/>
            <person name="Aury J.M."/>
            <person name="Badger J.H."/>
            <person name="Beszteri B."/>
            <person name="Billiau K."/>
            <person name="Bonnet E."/>
            <person name="Bothwell J.H."/>
            <person name="Bowler C."/>
            <person name="Boyen C."/>
            <person name="Brownlee C."/>
            <person name="Carrano C.J."/>
            <person name="Charrier B."/>
            <person name="Cho G.Y."/>
            <person name="Coelho S.M."/>
            <person name="Collen J."/>
            <person name="Corre E."/>
            <person name="Da Silva C."/>
            <person name="Delage L."/>
            <person name="Delaroque N."/>
            <person name="Dittami S.M."/>
            <person name="Doulbeau S."/>
            <person name="Elias M."/>
            <person name="Farnham G."/>
            <person name="Gachon C.M."/>
            <person name="Gschloessl B."/>
            <person name="Heesch S."/>
            <person name="Jabbari K."/>
            <person name="Jubin C."/>
            <person name="Kawai H."/>
            <person name="Kimura K."/>
            <person name="Kloareg B."/>
            <person name="Kupper F.C."/>
            <person name="Lang D."/>
            <person name="Le Bail A."/>
            <person name="Leblanc C."/>
            <person name="Lerouge P."/>
            <person name="Lohr M."/>
            <person name="Lopez P.J."/>
            <person name="Martens C."/>
            <person name="Maumus F."/>
            <person name="Michel G."/>
            <person name="Miranda-Saavedra D."/>
            <person name="Morales J."/>
            <person name="Moreau H."/>
            <person name="Motomura T."/>
            <person name="Nagasato C."/>
            <person name="Napoli C.A."/>
            <person name="Nelson D.R."/>
            <person name="Nyvall-Collen P."/>
            <person name="Peters A.F."/>
            <person name="Pommier C."/>
            <person name="Potin P."/>
            <person name="Poulain J."/>
            <person name="Quesneville H."/>
            <person name="Read B."/>
            <person name="Rensing S.A."/>
            <person name="Ritter A."/>
            <person name="Rousvoal S."/>
            <person name="Samanta M."/>
            <person name="Samson G."/>
            <person name="Schroeder D.C."/>
            <person name="Segurens B."/>
            <person name="Strittmatter M."/>
            <person name="Tonon T."/>
            <person name="Tregear J.W."/>
            <person name="Valentin K."/>
            <person name="von Dassow P."/>
            <person name="Yamagishi T."/>
            <person name="Van de Peer Y."/>
            <person name="Wincker P."/>
        </authorList>
    </citation>
    <scope>NUCLEOTIDE SEQUENCE [LARGE SCALE GENOMIC DNA]</scope>
    <source>
        <strain evidence="9">Ec32 / CCAP1310/4</strain>
    </source>
</reference>
<dbReference type="InterPro" id="IPR053879">
    <property type="entry name" value="HYDIN_VesB_CFA65-like_Ig"/>
</dbReference>
<proteinExistence type="predicted"/>
<feature type="compositionally biased region" description="Basic and acidic residues" evidence="6">
    <location>
        <begin position="1822"/>
        <end position="1833"/>
    </location>
</feature>
<accession>D7FQ58</accession>
<dbReference type="InterPro" id="IPR036872">
    <property type="entry name" value="CH_dom_sf"/>
</dbReference>
<feature type="compositionally biased region" description="Basic and acidic residues" evidence="6">
    <location>
        <begin position="3017"/>
        <end position="3035"/>
    </location>
</feature>
<keyword evidence="9" id="KW-1185">Reference proteome</keyword>
<keyword evidence="8" id="KW-0282">Flagellum</keyword>
<keyword evidence="3" id="KW-0963">Cytoplasm</keyword>
<dbReference type="InterPro" id="IPR013783">
    <property type="entry name" value="Ig-like_fold"/>
</dbReference>
<feature type="region of interest" description="Disordered" evidence="6">
    <location>
        <begin position="2457"/>
        <end position="2524"/>
    </location>
</feature>
<feature type="region of interest" description="Disordered" evidence="6">
    <location>
        <begin position="1731"/>
        <end position="1752"/>
    </location>
</feature>
<feature type="region of interest" description="Disordered" evidence="6">
    <location>
        <begin position="1163"/>
        <end position="1198"/>
    </location>
</feature>
<evidence type="ECO:0000313" key="8">
    <source>
        <dbReference type="EMBL" id="CBJ48390.1"/>
    </source>
</evidence>
<dbReference type="Pfam" id="PF26579">
    <property type="entry name" value="Ig_CFAP47"/>
    <property type="match status" value="1"/>
</dbReference>
<dbReference type="OMA" id="PMTNEAK"/>
<sequence>MALSQTNRGIAVTPPESRIPTAALVETQDINSNGDHADQLDAPLYSRYLKEVAIESVREGSLAYPPELFLVSSSAAPHDEQVVFEDVRAGLLFVLTFSVQNTCGETRRLHVIPPRTPAFSLNYEPVGGLAPGLDVRAEVEFQLPDDDEVDDLDVPFSPGEMREYVDTFVIISGKDKVEVPLLARRPTPAVVHSRTMEFGTVCDEKKAFGSVSLINKGSRKANFSITWDKTLPLIFSPSEGILDEGRGYRDAEDGSGEVTPGQAREGSVARLEVAFDATKWSITEPFRALATVVVPGQEDGVIDLSAVVCTQKLKLLDGVGPSASELTSAEFGTLHYGCQSEITSVLFNDGPEAAPFMVTVELEGGHRGSGGAGEHGGGGGKEKLPFEVEPRDGTLPPYGRQKVVVRFMPSLPPRLSGFKGEGCEQEPLPSVFKGKLLYENAEKKGDAVSLALMGRGVLPTVKVTQRVVRFGACPCYDRRDVVVGINNTGELPIRFSISKVPHFSCTPSKGLLQPMQSQNVVLTFCPTQLGHFRGVLKLSLGSDILVVPIRVVGEASTVGPKQPRPGGIDKLPADFKPRFNFVLSESASGIRRAAEGKGGWLRPKPFETVNVLGTNSWDCSTHTVGSVGGVDKAFKKLTYSLQDLARREQSRRDSDAWITAQRLKRAKIAEEREVIRMAEAQGKDWRDPENGVEMGMGRWMKSEEPIPKLPPAQNEPLFLHVPLDGQGKGDGAADVKADINKLITRKFKQKPATQADMRDCAAVLGRDQLAKVDLHFRTLDFGQVTVGSSNVRNLAVTNNLPQAILAALVGLEGQSELAGTGPPAQVVPAGATAGFDVHFKCYTEQVYRKALKMCINNGAVHQFNLLAHTVPVSVELDRDEVEMKFPVESLEATLRHPLTLTNEGNATASFAWTTRGAFNVSPEKGTIDPKGAQDAEVVWTPQPGCKTSETLVLKVEGGQDKGLQVSGKLPETRCRFVPLGTTARGGNSNAATTTGTASATAAGDNKGMSVLDFGRASVGVEVVRTVMLQNTGKSPAVFFASTAELKLVGIGVEPTRGLIQPKQSCAMTVVLRAPRELRLDGVTLSADIRGGKAAKIPLVGNARTPEIFLSQGAFDFGSLTAGGCEPLEVTLVNRGSIPASLQLDLSQHEEFHLERKKEVLPNQVAGGARGGATAPASEVGEGADDLQQGGGHGSNEREVSGIEDIDTFDGDSHSTGQSPAAGMRGGLNALPRQWKLLVAAGDTLSFNLVFRPLRFGDHAFSFPLSLEGVSSDGAKHLRVPVSAVGLRPTLTFVSTEVDFGRKVVSRDPCALKQYQGEFIFRNASDKGLCWVMDDAYLKEPGPRAEGVAENDNNTGVSTPPSPSADAAAAASSGPVTPVLYVSPTSGQLSPGEESRVRLTFTPNRAGVLTFTLPVWLARVPERGTRPYLTLCVKAFGVFPCLTFTHSPVELPVVPLSVTSRAVFMVENNGFSDMEVSYRLPQHCPVDIAVSFPEGRQLGAGVEQIPVELSFRSTKPVSFSCMLDVFDADGGHYPLPIRGCADNCLLTNFPFVDAYRHRFNFWAKDGKAVMFMTETQIKAQEAKDFKERQAKRARAKAKQNASSANPQQQGSNLSALGQSTGSLPVTAGNKVDQRPDGNGGNVGAGGATGAGGAGGGDDGVDAGIDLSEEGYRAGADEAGARVLCAWLNANVATTFIEEFPRSICEAHGRPALEAIETMSGKRVPGQVWRRLRPVTSGGKNGDGRGGGSGGGIGRADDRVAALMDQYRQMLRFLGEKGCLLNSVRPEELLDRADYARERASSAAAHAHGGAPRFLAPAKATTTAERRSSNNRNDDRESDDDEDSDGDEWVQISREAWSMVMYQCIRTFMLARVTPRALSALPGVFIVLPTKKSAGRKGAGGGGKVETDPELSGSNVLSVGEGVLLKWMSYHLEQANRTCMPKRVSTFSADLADGSILCQAVASHVPHFTVKGGPLHGFIPVHSTGELSDLSNRELNASKLLTAMGKLKVDYGLGVEDILDLSDRDGVLLALHLFQSLPQLVPRTEVEFRANLGSVVSKSIELKNPSSKSIKYDVTLEGSTDFRANGKEVHLEPGKEAEFTVELLPRFSSPVEARLTFWAARNKGGMAPASNMVFALKSKVESVKAISVSNVEGTCYEPQTVTLQVSNPFEASARNASDGRFTVSLKQSMISEHPTVAGLTLPGLGRRASAAAVAAARRRSSSVLLSSVPSKSVTSAGGGGGSGVSAPPKTSREGGAGARKGKDGGGGASTPAGALEDKRVRDEVEAALKFPFYTDQESVSISAGATASVSLMLLPFSPGEYKCTIMFWNERLGEFAQEVRASVKLPLPAADLPLRVTAKDSSGGGEAVQRELLLPSKNPALQNALLGVLLERFQSDRKTRARQAMISICSDQDQSSKAAAAAATDETAKHIYAIEVDSPFYQLSKESVALVAEALGGGGGSGGSGGGGVGGGNNGGMTARNTARSGMSGLANGNGSGGAGNNKRRDIPKKPELLSPGGGRSSATGGDLFNEAAAAATGGGPPPPLPETNAALVNFFPRAAGTYPCRVLVKRRTRHLVDIRCIDVTAVVDAPRNATALVFRAPAGQKITQEIPIHNNGDVAWTLNAGPRQPPFGGPNQLTVPARGKASYPLTFSPVRATDQDFVSKLVLADLKDKGKPVKFDFDLRGTAEEPLAEGHRVVRCSARERVEQVFQLKNVTGKDMEFAVDSDLPGVSGSPGLTVPAKQEEEYSLSICPPFGGVFTGSLTFTAPGGIVVWYTVEVQASNPMEEDKVAISTVLRQAVSVEISLSNPLNEELQFMVSLQGEGLLGDATFTLDPLASATYTLYYSPLRVQSHSGSVTFSAEAVGQFWYRLELRADPCPPVRLDEISCPVGASRGVFVSIDNPVGRDIVLAAKVVYTPSSLGTFETGDVILAHADLGDWVFQATGVGEMPGVMEEHRTVATVGTTTSTMFPFRNPFPEPILLTVVLKLSGEQLPGQIAEEGEDSGGVGTSGATDDDDSSRGAGKESDRSGSSDGGRRGVKGGSRAGGRVPFVLLLKRAMDLVLQPFQALQIPLSFSPEVIVEERACVEIRGQLGGRSLTWVFPVVGGGEAPGGLKVFSISCPAKSSTREDFEVELVGLAGVQEDEEFQFEVALPEDATLKRMLDRALSVVPVTTKLSDPRQPLKFQVSLEPLKPFRTIVEVIVKRKTGGGRWRYEVKVEATDAPPDDTISLRASVGGVSSAVFRLCNRYLGYAPFQAFFTADSALSLSVEPTDGVLTPFGTDGTPVTVTYAPTQYAPNQKGRLIVETEDIRWAKDTVARRD</sequence>
<evidence type="ECO:0000256" key="1">
    <source>
        <dbReference type="ARBA" id="ARBA00004138"/>
    </source>
</evidence>
<dbReference type="EMBL" id="FN649727">
    <property type="protein sequence ID" value="CBJ48390.1"/>
    <property type="molecule type" value="Genomic_DNA"/>
</dbReference>
<dbReference type="Gene3D" id="1.10.418.10">
    <property type="entry name" value="Calponin-like domain"/>
    <property type="match status" value="1"/>
</dbReference>
<dbReference type="OrthoDB" id="10060824at2759"/>
<dbReference type="EMBL" id="FN648375">
    <property type="protein sequence ID" value="CBJ48390.1"/>
    <property type="molecule type" value="Genomic_DNA"/>
</dbReference>
<feature type="compositionally biased region" description="Low complexity" evidence="6">
    <location>
        <begin position="1799"/>
        <end position="1809"/>
    </location>
</feature>
<gene>
    <name evidence="8" type="ORF">Esi_0002_0176</name>
</gene>
<evidence type="ECO:0000256" key="2">
    <source>
        <dbReference type="ARBA" id="ARBA00004496"/>
    </source>
</evidence>
<evidence type="ECO:0000313" key="9">
    <source>
        <dbReference type="Proteomes" id="UP000002630"/>
    </source>
</evidence>
<dbReference type="PROSITE" id="PS50021">
    <property type="entry name" value="CH"/>
    <property type="match status" value="1"/>
</dbReference>
<dbReference type="InParanoid" id="D7FQ58"/>
<evidence type="ECO:0000259" key="7">
    <source>
        <dbReference type="PROSITE" id="PS50021"/>
    </source>
</evidence>
<dbReference type="PANTHER" id="PTHR45912:SF3">
    <property type="entry name" value="CILIA- AND FLAGELLA-ASSOCIATED PROTEIN 47"/>
    <property type="match status" value="1"/>
</dbReference>
<feature type="compositionally biased region" description="Gly residues" evidence="6">
    <location>
        <begin position="2457"/>
        <end position="2473"/>
    </location>
</feature>
<dbReference type="SUPFAM" id="SSF47576">
    <property type="entry name" value="Calponin-homology domain, CH-domain"/>
    <property type="match status" value="1"/>
</dbReference>
<dbReference type="Gene3D" id="2.60.40.10">
    <property type="entry name" value="Immunoglobulins"/>
    <property type="match status" value="5"/>
</dbReference>
<feature type="region of interest" description="Disordered" evidence="6">
    <location>
        <begin position="1799"/>
        <end position="1845"/>
    </location>
</feature>
<feature type="region of interest" description="Disordered" evidence="6">
    <location>
        <begin position="1342"/>
        <end position="1369"/>
    </location>
</feature>